<feature type="compositionally biased region" description="Polar residues" evidence="1">
    <location>
        <begin position="85"/>
        <end position="94"/>
    </location>
</feature>
<proteinExistence type="predicted"/>
<comment type="caution">
    <text evidence="2">The sequence shown here is derived from an EMBL/GenBank/DDBJ whole genome shotgun (WGS) entry which is preliminary data.</text>
</comment>
<keyword evidence="3" id="KW-1185">Reference proteome</keyword>
<evidence type="ECO:0000313" key="2">
    <source>
        <dbReference type="EMBL" id="CAD6526364.1"/>
    </source>
</evidence>
<organism evidence="2 3">
    <name type="scientific">Paraburkholderia hiiakae</name>
    <dbReference type="NCBI Taxonomy" id="1081782"/>
    <lineage>
        <taxon>Bacteria</taxon>
        <taxon>Pseudomonadati</taxon>
        <taxon>Pseudomonadota</taxon>
        <taxon>Betaproteobacteria</taxon>
        <taxon>Burkholderiales</taxon>
        <taxon>Burkholderiaceae</taxon>
        <taxon>Paraburkholderia</taxon>
    </lineage>
</organism>
<gene>
    <name evidence="2" type="ORF">LMG27952_01917</name>
</gene>
<accession>A0ABM8NHS3</accession>
<dbReference type="EMBL" id="CAJHCQ010000004">
    <property type="protein sequence ID" value="CAD6526364.1"/>
    <property type="molecule type" value="Genomic_DNA"/>
</dbReference>
<dbReference type="Proteomes" id="UP000656319">
    <property type="component" value="Unassembled WGS sequence"/>
</dbReference>
<protein>
    <submittedName>
        <fullName evidence="2">Uncharacterized protein</fullName>
    </submittedName>
</protein>
<reference evidence="2 3" key="1">
    <citation type="submission" date="2020-10" db="EMBL/GenBank/DDBJ databases">
        <authorList>
            <person name="Peeters C."/>
        </authorList>
    </citation>
    <scope>NUCLEOTIDE SEQUENCE [LARGE SCALE GENOMIC DNA]</scope>
    <source>
        <strain evidence="2 3">LMG 27952</strain>
    </source>
</reference>
<evidence type="ECO:0000313" key="3">
    <source>
        <dbReference type="Proteomes" id="UP000656319"/>
    </source>
</evidence>
<name>A0ABM8NHS3_9BURK</name>
<sequence length="94" mass="10422">MNARMDTEARRKRYAMHRLGLAMKRLMNAEATAEKMMATRWVNAWSASVGERWFAASPYGRLSHAALMRAPLKGAKGARSEQKSGPKSGPQSSI</sequence>
<feature type="region of interest" description="Disordered" evidence="1">
    <location>
        <begin position="73"/>
        <end position="94"/>
    </location>
</feature>
<evidence type="ECO:0000256" key="1">
    <source>
        <dbReference type="SAM" id="MobiDB-lite"/>
    </source>
</evidence>